<dbReference type="NCBIfam" id="NF009731">
    <property type="entry name" value="PRK13254.1-5"/>
    <property type="match status" value="1"/>
</dbReference>
<dbReference type="PANTHER" id="PTHR34128">
    <property type="entry name" value="CYTOCHROME C-TYPE BIOGENESIS PROTEIN CCME HOMOLOG, MITOCHONDRIAL"/>
    <property type="match status" value="1"/>
</dbReference>
<evidence type="ECO:0000256" key="9">
    <source>
        <dbReference type="ARBA" id="ARBA00023136"/>
    </source>
</evidence>
<dbReference type="GO" id="GO:0017003">
    <property type="term" value="P:protein-heme linkage"/>
    <property type="evidence" value="ECO:0007669"/>
    <property type="project" value="InterPro"/>
</dbReference>
<name>A0A3B0VXZ4_9ZZZZ</name>
<keyword evidence="6" id="KW-0201">Cytochrome c-type biogenesis</keyword>
<evidence type="ECO:0000256" key="8">
    <source>
        <dbReference type="ARBA" id="ARBA00023004"/>
    </source>
</evidence>
<keyword evidence="4" id="KW-0812">Transmembrane</keyword>
<accession>A0A3B0VXZ4</accession>
<dbReference type="HAMAP" id="MF_01959">
    <property type="entry name" value="CcmE"/>
    <property type="match status" value="1"/>
</dbReference>
<evidence type="ECO:0000256" key="3">
    <source>
        <dbReference type="ARBA" id="ARBA00022617"/>
    </source>
</evidence>
<reference evidence="10" key="1">
    <citation type="submission" date="2018-06" db="EMBL/GenBank/DDBJ databases">
        <authorList>
            <person name="Zhirakovskaya E."/>
        </authorList>
    </citation>
    <scope>NUCLEOTIDE SEQUENCE</scope>
</reference>
<dbReference type="EMBL" id="UOFB01000067">
    <property type="protein sequence ID" value="VAW45003.1"/>
    <property type="molecule type" value="Genomic_DNA"/>
</dbReference>
<comment type="subcellular location">
    <subcellularLocation>
        <location evidence="1">Cell inner membrane</location>
    </subcellularLocation>
</comment>
<proteinExistence type="inferred from homology"/>
<dbReference type="Gene3D" id="2.40.50.140">
    <property type="entry name" value="Nucleic acid-binding proteins"/>
    <property type="match status" value="1"/>
</dbReference>
<dbReference type="InterPro" id="IPR036127">
    <property type="entry name" value="CcmE-like_sf"/>
</dbReference>
<protein>
    <submittedName>
        <fullName evidence="10">Cytochrome c-type biogenesis protein CcmE, heme chaperone</fullName>
    </submittedName>
</protein>
<keyword evidence="9" id="KW-0472">Membrane</keyword>
<keyword evidence="8" id="KW-0408">Iron</keyword>
<evidence type="ECO:0000256" key="2">
    <source>
        <dbReference type="ARBA" id="ARBA00022475"/>
    </source>
</evidence>
<dbReference type="GO" id="GO:0005886">
    <property type="term" value="C:plasma membrane"/>
    <property type="evidence" value="ECO:0007669"/>
    <property type="project" value="UniProtKB-SubCell"/>
</dbReference>
<dbReference type="NCBIfam" id="NF009729">
    <property type="entry name" value="PRK13254.1-3"/>
    <property type="match status" value="1"/>
</dbReference>
<evidence type="ECO:0000256" key="4">
    <source>
        <dbReference type="ARBA" id="ARBA00022692"/>
    </source>
</evidence>
<evidence type="ECO:0000256" key="1">
    <source>
        <dbReference type="ARBA" id="ARBA00004533"/>
    </source>
</evidence>
<dbReference type="SUPFAM" id="SSF82093">
    <property type="entry name" value="Heme chaperone CcmE"/>
    <property type="match status" value="1"/>
</dbReference>
<keyword evidence="2" id="KW-1003">Cell membrane</keyword>
<organism evidence="10">
    <name type="scientific">hydrothermal vent metagenome</name>
    <dbReference type="NCBI Taxonomy" id="652676"/>
    <lineage>
        <taxon>unclassified sequences</taxon>
        <taxon>metagenomes</taxon>
        <taxon>ecological metagenomes</taxon>
    </lineage>
</organism>
<sequence length="160" mass="17430">MKPRSKRFVLIGTIIVAFGIAVALVLNAFQENLVFFHTPTEVKERSVPYDRAIRIGGLVEKGTFKREGESTTVTFNVTDGESSILVSYTGILPDLFREGQGIVAEGKLLTSGLFVASHVFAKHDETYMPPEAAEALKRAEEKAIKKSAEQATVESVGKGE</sequence>
<dbReference type="InterPro" id="IPR004329">
    <property type="entry name" value="CcmE"/>
</dbReference>
<evidence type="ECO:0000256" key="7">
    <source>
        <dbReference type="ARBA" id="ARBA00022989"/>
    </source>
</evidence>
<dbReference type="AlphaFoldDB" id="A0A3B0VXZ4"/>
<dbReference type="PANTHER" id="PTHR34128:SF2">
    <property type="entry name" value="CYTOCHROME C-TYPE BIOGENESIS PROTEIN CCME HOMOLOG, MITOCHONDRIAL"/>
    <property type="match status" value="1"/>
</dbReference>
<evidence type="ECO:0000256" key="5">
    <source>
        <dbReference type="ARBA" id="ARBA00022723"/>
    </source>
</evidence>
<keyword evidence="7" id="KW-1133">Transmembrane helix</keyword>
<dbReference type="FunFam" id="2.40.50.140:FF:000104">
    <property type="entry name" value="Cytochrome c-type biogenesis protein CcmE"/>
    <property type="match status" value="1"/>
</dbReference>
<dbReference type="Pfam" id="PF03100">
    <property type="entry name" value="CcmE"/>
    <property type="match status" value="1"/>
</dbReference>
<dbReference type="GO" id="GO:0020037">
    <property type="term" value="F:heme binding"/>
    <property type="evidence" value="ECO:0007669"/>
    <property type="project" value="InterPro"/>
</dbReference>
<gene>
    <name evidence="10" type="ORF">MNBD_GAMMA04-2241</name>
</gene>
<dbReference type="GO" id="GO:0017004">
    <property type="term" value="P:cytochrome complex assembly"/>
    <property type="evidence" value="ECO:0007669"/>
    <property type="project" value="UniProtKB-KW"/>
</dbReference>
<dbReference type="InterPro" id="IPR012340">
    <property type="entry name" value="NA-bd_OB-fold"/>
</dbReference>
<keyword evidence="5" id="KW-0479">Metal-binding</keyword>
<evidence type="ECO:0000256" key="6">
    <source>
        <dbReference type="ARBA" id="ARBA00022748"/>
    </source>
</evidence>
<dbReference type="GO" id="GO:0046872">
    <property type="term" value="F:metal ion binding"/>
    <property type="evidence" value="ECO:0007669"/>
    <property type="project" value="UniProtKB-KW"/>
</dbReference>
<dbReference type="NCBIfam" id="NF009727">
    <property type="entry name" value="PRK13254.1-1"/>
    <property type="match status" value="1"/>
</dbReference>
<evidence type="ECO:0000313" key="10">
    <source>
        <dbReference type="EMBL" id="VAW45003.1"/>
    </source>
</evidence>
<keyword evidence="3" id="KW-0349">Heme</keyword>